<accession>A0A4R5L1J8</accession>
<dbReference type="RefSeq" id="WP_133190296.1">
    <property type="nucleotide sequence ID" value="NZ_SMOD01000064.1"/>
</dbReference>
<evidence type="ECO:0000256" key="2">
    <source>
        <dbReference type="ARBA" id="ARBA00022519"/>
    </source>
</evidence>
<keyword evidence="3" id="KW-0547">Nucleotide-binding</keyword>
<dbReference type="InterPro" id="IPR012700">
    <property type="entry name" value="PhnK"/>
</dbReference>
<keyword evidence="2" id="KW-0997">Cell inner membrane</keyword>
<sequence>MSPILQVRGLTKIHGSGCERCIESTGPEQDTNICPHCGSVVAAHDVSFDLKPGEILGIMGESGSGKSTVVKTLYFDEKPTSGSARFFDGEDDSNLFAANAAEQRWLRNHRFGMVYQNPHLGLNFNVSAGGNIAERLLMNDVTLYGEIRERARDLLSRTEVLPERMDESPKKFSGGMQQRVQIAKALATRPPLLFLDEVTTGLDLSVQARILDLILEIQQELGTAMIAVTHDLGVIRLLAGRTIVMKYGRIIESGLTDQILEDSQHAYTQRLVASAL</sequence>
<dbReference type="PROSITE" id="PS50893">
    <property type="entry name" value="ABC_TRANSPORTER_2"/>
    <property type="match status" value="1"/>
</dbReference>
<dbReference type="InterPro" id="IPR017871">
    <property type="entry name" value="ABC_transporter-like_CS"/>
</dbReference>
<evidence type="ECO:0000256" key="3">
    <source>
        <dbReference type="ARBA" id="ARBA00022741"/>
    </source>
</evidence>
<dbReference type="PIRSF" id="PIRSF037116">
    <property type="entry name" value="CP_lyase_PhnK"/>
    <property type="match status" value="1"/>
</dbReference>
<proteinExistence type="predicted"/>
<dbReference type="InterPro" id="IPR003593">
    <property type="entry name" value="AAA+_ATPase"/>
</dbReference>
<dbReference type="GO" id="GO:0016887">
    <property type="term" value="F:ATP hydrolysis activity"/>
    <property type="evidence" value="ECO:0007669"/>
    <property type="project" value="InterPro"/>
</dbReference>
<dbReference type="InterPro" id="IPR027417">
    <property type="entry name" value="P-loop_NTPase"/>
</dbReference>
<evidence type="ECO:0000313" key="6">
    <source>
        <dbReference type="EMBL" id="TDG02377.1"/>
    </source>
</evidence>
<comment type="caution">
    <text evidence="6">The sequence shown here is derived from an EMBL/GenBank/DDBJ whole genome shotgun (WGS) entry which is preliminary data.</text>
</comment>
<protein>
    <submittedName>
        <fullName evidence="6">ATP-binding cassette domain-containing protein</fullName>
    </submittedName>
</protein>
<dbReference type="AlphaFoldDB" id="A0A4R5L1J8"/>
<evidence type="ECO:0000259" key="5">
    <source>
        <dbReference type="PROSITE" id="PS50893"/>
    </source>
</evidence>
<dbReference type="GO" id="GO:0005524">
    <property type="term" value="F:ATP binding"/>
    <property type="evidence" value="ECO:0007669"/>
    <property type="project" value="UniProtKB-KW"/>
</dbReference>
<keyword evidence="1" id="KW-1003">Cell membrane</keyword>
<dbReference type="OrthoDB" id="9802772at2"/>
<dbReference type="PANTHER" id="PTHR42764">
    <property type="entry name" value="PHOSPHONATES UTILIZATION ATP-BINDING PROTEIN PHNK-RELATED"/>
    <property type="match status" value="1"/>
</dbReference>
<dbReference type="Proteomes" id="UP000295606">
    <property type="component" value="Unassembled WGS sequence"/>
</dbReference>
<organism evidence="6 7">
    <name type="scientific">Paraburkholderia guartelaensis</name>
    <dbReference type="NCBI Taxonomy" id="2546446"/>
    <lineage>
        <taxon>Bacteria</taxon>
        <taxon>Pseudomonadati</taxon>
        <taxon>Pseudomonadota</taxon>
        <taxon>Betaproteobacteria</taxon>
        <taxon>Burkholderiales</taxon>
        <taxon>Burkholderiaceae</taxon>
        <taxon>Paraburkholderia</taxon>
    </lineage>
</organism>
<evidence type="ECO:0000313" key="7">
    <source>
        <dbReference type="Proteomes" id="UP000295606"/>
    </source>
</evidence>
<evidence type="ECO:0000256" key="1">
    <source>
        <dbReference type="ARBA" id="ARBA00022475"/>
    </source>
</evidence>
<gene>
    <name evidence="6" type="ORF">E1N52_40005</name>
</gene>
<dbReference type="CDD" id="cd03257">
    <property type="entry name" value="ABC_NikE_OppD_transporters"/>
    <property type="match status" value="1"/>
</dbReference>
<dbReference type="SMART" id="SM00382">
    <property type="entry name" value="AAA"/>
    <property type="match status" value="1"/>
</dbReference>
<dbReference type="SUPFAM" id="SSF52540">
    <property type="entry name" value="P-loop containing nucleoside triphosphate hydrolases"/>
    <property type="match status" value="1"/>
</dbReference>
<dbReference type="Pfam" id="PF00005">
    <property type="entry name" value="ABC_tran"/>
    <property type="match status" value="1"/>
</dbReference>
<reference evidence="6 7" key="1">
    <citation type="submission" date="2019-03" db="EMBL/GenBank/DDBJ databases">
        <title>Paraburkholderia sp. isolated from native Mimosa gymnas in Guartela State Park, Brazil.</title>
        <authorList>
            <person name="Paulitsch F."/>
            <person name="Hungria M."/>
            <person name="Delamuta J.R.M."/>
            <person name="Ribeiro R.A."/>
            <person name="Dall'Agnol R."/>
            <person name="Silva J.S.B."/>
        </authorList>
    </citation>
    <scope>NUCLEOTIDE SEQUENCE [LARGE SCALE GENOMIC DNA]</scope>
    <source>
        <strain evidence="6 7">CNPSo 3008</strain>
    </source>
</reference>
<name>A0A4R5L1J8_9BURK</name>
<evidence type="ECO:0000256" key="4">
    <source>
        <dbReference type="ARBA" id="ARBA00022840"/>
    </source>
</evidence>
<dbReference type="InterPro" id="IPR003439">
    <property type="entry name" value="ABC_transporter-like_ATP-bd"/>
</dbReference>
<dbReference type="GO" id="GO:0019700">
    <property type="term" value="P:organic phosphonate catabolic process"/>
    <property type="evidence" value="ECO:0007669"/>
    <property type="project" value="TreeGrafter"/>
</dbReference>
<keyword evidence="2" id="KW-0472">Membrane</keyword>
<dbReference type="PANTHER" id="PTHR42764:SF1">
    <property type="entry name" value="PHOSPHONATES UTILIZATION ATP-BINDING PROTEIN PHNK-RELATED"/>
    <property type="match status" value="1"/>
</dbReference>
<dbReference type="PROSITE" id="PS00211">
    <property type="entry name" value="ABC_TRANSPORTER_1"/>
    <property type="match status" value="1"/>
</dbReference>
<dbReference type="Gene3D" id="3.40.50.300">
    <property type="entry name" value="P-loop containing nucleotide triphosphate hydrolases"/>
    <property type="match status" value="1"/>
</dbReference>
<feature type="domain" description="ABC transporter" evidence="5">
    <location>
        <begin position="28"/>
        <end position="272"/>
    </location>
</feature>
<dbReference type="EMBL" id="SMOD01000064">
    <property type="protein sequence ID" value="TDG02377.1"/>
    <property type="molecule type" value="Genomic_DNA"/>
</dbReference>
<keyword evidence="4 6" id="KW-0067">ATP-binding</keyword>